<dbReference type="EMBL" id="CP003040">
    <property type="protein sequence ID" value="AEN97537.1"/>
    <property type="molecule type" value="Genomic_DNA"/>
</dbReference>
<proteinExistence type="predicted"/>
<reference evidence="2 3" key="1">
    <citation type="journal article" date="2015" name="Genome Announc.">
        <title>Complete genome sequence of the human gut symbiont Roseburia hominis.</title>
        <authorList>
            <person name="Travis A.J."/>
            <person name="Kelly D."/>
            <person name="Flint H.J."/>
            <person name="Aminov R.I."/>
        </authorList>
    </citation>
    <scope>NUCLEOTIDE SEQUENCE [LARGE SCALE GENOMIC DNA]</scope>
    <source>
        <strain evidence="3">DSM 16839 / JCM 17582 / NCIMB 14029 / A2-183</strain>
    </source>
</reference>
<dbReference type="AlphaFoldDB" id="G2T549"/>
<dbReference type="HOGENOM" id="CLU_121872_0_0_9"/>
<dbReference type="Pfam" id="PF13007">
    <property type="entry name" value="LZ_Tnp_IS66"/>
    <property type="match status" value="1"/>
</dbReference>
<name>G2T549_ROSHA</name>
<dbReference type="KEGG" id="rho:RHOM_12145"/>
<evidence type="ECO:0000313" key="2">
    <source>
        <dbReference type="EMBL" id="AEN97537.1"/>
    </source>
</evidence>
<gene>
    <name evidence="2" type="ordered locus">RHOM_12145</name>
</gene>
<dbReference type="Proteomes" id="UP000008178">
    <property type="component" value="Chromosome"/>
</dbReference>
<organism evidence="2 3">
    <name type="scientific">Roseburia hominis (strain DSM 16839 / JCM 17582 / NCIMB 14029 / A2-183)</name>
    <dbReference type="NCBI Taxonomy" id="585394"/>
    <lineage>
        <taxon>Bacteria</taxon>
        <taxon>Bacillati</taxon>
        <taxon>Bacillota</taxon>
        <taxon>Clostridia</taxon>
        <taxon>Lachnospirales</taxon>
        <taxon>Lachnospiraceae</taxon>
        <taxon>Roseburia</taxon>
    </lineage>
</organism>
<dbReference type="STRING" id="585394.RHOM_12145"/>
<protein>
    <submittedName>
        <fullName evidence="2">Transposase</fullName>
    </submittedName>
</protein>
<dbReference type="eggNOG" id="ENOG5033CS5">
    <property type="taxonomic scope" value="Bacteria"/>
</dbReference>
<sequence>MAMEYTEEQLNNFDKATLVQLFLAQQSQLRDIDQKLQLLLEQVAVLNHNRFGRSSEKLETENQISFLEVDGNIIYFNEAEAVESLAEYEENETTKPRGRKVQGKRATDIQGLPVIPVEHRMTKEELICEFGEWG</sequence>
<evidence type="ECO:0000259" key="1">
    <source>
        <dbReference type="Pfam" id="PF13007"/>
    </source>
</evidence>
<evidence type="ECO:0000313" key="3">
    <source>
        <dbReference type="Proteomes" id="UP000008178"/>
    </source>
</evidence>
<keyword evidence="3" id="KW-1185">Reference proteome</keyword>
<feature type="domain" description="Transposase TnpC homeodomain" evidence="1">
    <location>
        <begin position="39"/>
        <end position="114"/>
    </location>
</feature>
<accession>G2T549</accession>
<dbReference type="InterPro" id="IPR024463">
    <property type="entry name" value="Transposase_TnpC_homeodom"/>
</dbReference>